<reference evidence="1 2" key="3">
    <citation type="submission" date="2019-11" db="EMBL/GenBank/DDBJ databases">
        <title>A de novo genome assembly of a pear dwarfing rootstock.</title>
        <authorList>
            <person name="Wang F."/>
            <person name="Wang J."/>
            <person name="Li S."/>
            <person name="Zhang Y."/>
            <person name="Fang M."/>
            <person name="Ma L."/>
            <person name="Zhao Y."/>
            <person name="Jiang S."/>
        </authorList>
    </citation>
    <scope>NUCLEOTIDE SEQUENCE [LARGE SCALE GENOMIC DNA]</scope>
    <source>
        <strain evidence="1">S2</strain>
        <tissue evidence="1">Leaf</tissue>
    </source>
</reference>
<gene>
    <name evidence="1" type="ORF">D8674_005786</name>
</gene>
<reference evidence="2" key="2">
    <citation type="submission" date="2019-10" db="EMBL/GenBank/DDBJ databases">
        <title>A de novo genome assembly of a pear dwarfing rootstock.</title>
        <authorList>
            <person name="Wang F."/>
            <person name="Wang J."/>
            <person name="Li S."/>
            <person name="Zhang Y."/>
            <person name="Fang M."/>
            <person name="Ma L."/>
            <person name="Zhao Y."/>
            <person name="Jiang S."/>
        </authorList>
    </citation>
    <scope>NUCLEOTIDE SEQUENCE [LARGE SCALE GENOMIC DNA]</scope>
</reference>
<comment type="caution">
    <text evidence="1">The sequence shown here is derived from an EMBL/GenBank/DDBJ whole genome shotgun (WGS) entry which is preliminary data.</text>
</comment>
<dbReference type="AlphaFoldDB" id="A0A5N5FSE1"/>
<sequence>MLANAAACKSKPQAFFCTSSIVKGSELCTMQIPRSGSICNGNAMRRPSPRSPQISSSSTTVLLPAAALHLALCPRAVVLS</sequence>
<accession>A0A5N5FSE1</accession>
<evidence type="ECO:0000313" key="2">
    <source>
        <dbReference type="Proteomes" id="UP000327157"/>
    </source>
</evidence>
<reference evidence="1 2" key="1">
    <citation type="submission" date="2019-09" db="EMBL/GenBank/DDBJ databases">
        <authorList>
            <person name="Ou C."/>
        </authorList>
    </citation>
    <scope>NUCLEOTIDE SEQUENCE [LARGE SCALE GENOMIC DNA]</scope>
    <source>
        <strain evidence="1">S2</strain>
        <tissue evidence="1">Leaf</tissue>
    </source>
</reference>
<dbReference type="EMBL" id="SMOL01000559">
    <property type="protein sequence ID" value="KAB2606069.1"/>
    <property type="molecule type" value="Genomic_DNA"/>
</dbReference>
<organism evidence="1 2">
    <name type="scientific">Pyrus ussuriensis x Pyrus communis</name>
    <dbReference type="NCBI Taxonomy" id="2448454"/>
    <lineage>
        <taxon>Eukaryota</taxon>
        <taxon>Viridiplantae</taxon>
        <taxon>Streptophyta</taxon>
        <taxon>Embryophyta</taxon>
        <taxon>Tracheophyta</taxon>
        <taxon>Spermatophyta</taxon>
        <taxon>Magnoliopsida</taxon>
        <taxon>eudicotyledons</taxon>
        <taxon>Gunneridae</taxon>
        <taxon>Pentapetalae</taxon>
        <taxon>rosids</taxon>
        <taxon>fabids</taxon>
        <taxon>Rosales</taxon>
        <taxon>Rosaceae</taxon>
        <taxon>Amygdaloideae</taxon>
        <taxon>Maleae</taxon>
        <taxon>Pyrus</taxon>
    </lineage>
</organism>
<evidence type="ECO:0000313" key="1">
    <source>
        <dbReference type="EMBL" id="KAB2606069.1"/>
    </source>
</evidence>
<proteinExistence type="predicted"/>
<dbReference type="Proteomes" id="UP000327157">
    <property type="component" value="Chromosome 11"/>
</dbReference>
<protein>
    <submittedName>
        <fullName evidence="1">DNA replication licensing factor MCM5-like</fullName>
    </submittedName>
</protein>
<name>A0A5N5FSE1_9ROSA</name>
<keyword evidence="2" id="KW-1185">Reference proteome</keyword>